<comment type="similarity">
    <text evidence="1">Belongs to the BCL7 family.</text>
</comment>
<comment type="caution">
    <text evidence="4">The sequence shown here is derived from an EMBL/GenBank/DDBJ whole genome shotgun (WGS) entry which is preliminary data.</text>
</comment>
<feature type="non-terminal residue" evidence="4">
    <location>
        <position position="1"/>
    </location>
</feature>
<evidence type="ECO:0000256" key="2">
    <source>
        <dbReference type="ARBA" id="ARBA00039458"/>
    </source>
</evidence>
<evidence type="ECO:0000313" key="5">
    <source>
        <dbReference type="Proteomes" id="UP001434883"/>
    </source>
</evidence>
<dbReference type="Proteomes" id="UP001434883">
    <property type="component" value="Unassembled WGS sequence"/>
</dbReference>
<protein>
    <recommendedName>
        <fullName evidence="2">B-cell CLL/lymphoma 7 protein family member A</fullName>
    </recommendedName>
</protein>
<evidence type="ECO:0000256" key="3">
    <source>
        <dbReference type="SAM" id="MobiDB-lite"/>
    </source>
</evidence>
<feature type="non-terminal residue" evidence="4">
    <location>
        <position position="154"/>
    </location>
</feature>
<dbReference type="Pfam" id="PF04714">
    <property type="entry name" value="BCL_N"/>
    <property type="match status" value="1"/>
</dbReference>
<dbReference type="EMBL" id="JAHRIN010034385">
    <property type="protein sequence ID" value="MEQ2203309.1"/>
    <property type="molecule type" value="Genomic_DNA"/>
</dbReference>
<reference evidence="4 5" key="1">
    <citation type="submission" date="2021-06" db="EMBL/GenBank/DDBJ databases">
        <authorList>
            <person name="Palmer J.M."/>
        </authorList>
    </citation>
    <scope>NUCLEOTIDE SEQUENCE [LARGE SCALE GENOMIC DNA]</scope>
    <source>
        <strain evidence="4 5">XC_2019</strain>
        <tissue evidence="4">Muscle</tissue>
    </source>
</reference>
<proteinExistence type="inferred from homology"/>
<organism evidence="4 5">
    <name type="scientific">Xenoophorus captivus</name>
    <dbReference type="NCBI Taxonomy" id="1517983"/>
    <lineage>
        <taxon>Eukaryota</taxon>
        <taxon>Metazoa</taxon>
        <taxon>Chordata</taxon>
        <taxon>Craniata</taxon>
        <taxon>Vertebrata</taxon>
        <taxon>Euteleostomi</taxon>
        <taxon>Actinopterygii</taxon>
        <taxon>Neopterygii</taxon>
        <taxon>Teleostei</taxon>
        <taxon>Neoteleostei</taxon>
        <taxon>Acanthomorphata</taxon>
        <taxon>Ovalentaria</taxon>
        <taxon>Atherinomorphae</taxon>
        <taxon>Cyprinodontiformes</taxon>
        <taxon>Goodeidae</taxon>
        <taxon>Xenoophorus</taxon>
    </lineage>
</organism>
<accession>A0ABV0R5M1</accession>
<keyword evidence="5" id="KW-1185">Reference proteome</keyword>
<evidence type="ECO:0000256" key="1">
    <source>
        <dbReference type="ARBA" id="ARBA00010326"/>
    </source>
</evidence>
<dbReference type="InterPro" id="IPR006804">
    <property type="entry name" value="BCL7"/>
</dbReference>
<feature type="compositionally biased region" description="Low complexity" evidence="3">
    <location>
        <begin position="74"/>
        <end position="88"/>
    </location>
</feature>
<dbReference type="PANTHER" id="PTHR12767:SF11">
    <property type="entry name" value="B-CELL CLL_LYMPHOMA 7 PROTEIN FAMILY MEMBER A"/>
    <property type="match status" value="1"/>
</dbReference>
<name>A0ABV0R5M1_9TELE</name>
<gene>
    <name evidence="4" type="ORF">XENOCAPTIV_028437</name>
</gene>
<dbReference type="PANTHER" id="PTHR12767">
    <property type="entry name" value="BCL7 RELATED"/>
    <property type="match status" value="1"/>
</dbReference>
<sequence>QGADGCHSRGHVRVFPHLSPEGYTPLAHAKFCQLTCRRVMTYTPCLLHRLLRKTSSECSGCTLCSAALSPAGRRQSAAAAGRPRSSSPLCSNRPRRRTGSSVRSTVCIVSELPASFKNIIPTAAMSGRSVRAETRSRAKDDIKRVMAAIEKVRK</sequence>
<feature type="region of interest" description="Disordered" evidence="3">
    <location>
        <begin position="74"/>
        <end position="101"/>
    </location>
</feature>
<evidence type="ECO:0000313" key="4">
    <source>
        <dbReference type="EMBL" id="MEQ2203309.1"/>
    </source>
</evidence>